<dbReference type="OrthoDB" id="1930084at2759"/>
<dbReference type="InterPro" id="IPR023395">
    <property type="entry name" value="MCP_dom_sf"/>
</dbReference>
<feature type="compositionally biased region" description="Low complexity" evidence="11">
    <location>
        <begin position="789"/>
        <end position="804"/>
    </location>
</feature>
<evidence type="ECO:0000313" key="15">
    <source>
        <dbReference type="Proteomes" id="UP000011976"/>
    </source>
</evidence>
<evidence type="ECO:0000256" key="3">
    <source>
        <dbReference type="ARBA" id="ARBA00022723"/>
    </source>
</evidence>
<feature type="region of interest" description="Disordered" evidence="11">
    <location>
        <begin position="287"/>
        <end position="308"/>
    </location>
</feature>
<evidence type="ECO:0000256" key="8">
    <source>
        <dbReference type="ARBA" id="ARBA00048336"/>
    </source>
</evidence>
<dbReference type="Proteomes" id="UP000011976">
    <property type="component" value="Unassembled WGS sequence"/>
</dbReference>
<feature type="transmembrane region" description="Helical" evidence="12">
    <location>
        <begin position="610"/>
        <end position="629"/>
    </location>
</feature>
<evidence type="ECO:0000256" key="6">
    <source>
        <dbReference type="ARBA" id="ARBA00023136"/>
    </source>
</evidence>
<dbReference type="AlphaFoldDB" id="M9MC03"/>
<feature type="transmembrane region" description="Helical" evidence="12">
    <location>
        <begin position="553"/>
        <end position="575"/>
    </location>
</feature>
<dbReference type="SUPFAM" id="SSF103506">
    <property type="entry name" value="Mitochondrial carrier"/>
    <property type="match status" value="1"/>
</dbReference>
<comment type="subcellular location">
    <subcellularLocation>
        <location evidence="1">Membrane</location>
        <topology evidence="1">Multi-pass membrane protein</topology>
    </subcellularLocation>
</comment>
<evidence type="ECO:0000259" key="13">
    <source>
        <dbReference type="PROSITE" id="PS00125"/>
    </source>
</evidence>
<reference evidence="15" key="1">
    <citation type="journal article" date="2013" name="Genome Announc.">
        <title>Genome sequence of the basidiomycetous yeast Pseudozyma antarctica T-34, a producer of the glycolipid biosurfactants mannosylerythritol lipids.</title>
        <authorList>
            <person name="Morita T."/>
            <person name="Koike H."/>
            <person name="Koyama Y."/>
            <person name="Hagiwara H."/>
            <person name="Ito E."/>
            <person name="Fukuoka T."/>
            <person name="Imura T."/>
            <person name="Machida M."/>
            <person name="Kitamoto D."/>
        </authorList>
    </citation>
    <scope>NUCLEOTIDE SEQUENCE [LARGE SCALE GENOMIC DNA]</scope>
    <source>
        <strain evidence="15">T-34</strain>
    </source>
</reference>
<feature type="compositionally biased region" description="Polar residues" evidence="11">
    <location>
        <begin position="717"/>
        <end position="729"/>
    </location>
</feature>
<dbReference type="EC" id="3.1.3.16" evidence="10"/>
<dbReference type="Gene3D" id="3.60.21.10">
    <property type="match status" value="1"/>
</dbReference>
<feature type="compositionally biased region" description="Basic and acidic residues" evidence="11">
    <location>
        <begin position="744"/>
        <end position="753"/>
    </location>
</feature>
<dbReference type="InterPro" id="IPR018108">
    <property type="entry name" value="MCP_transmembrane"/>
</dbReference>
<feature type="transmembrane region" description="Helical" evidence="12">
    <location>
        <begin position="671"/>
        <end position="695"/>
    </location>
</feature>
<feature type="transmembrane region" description="Helical" evidence="12">
    <location>
        <begin position="509"/>
        <end position="533"/>
    </location>
</feature>
<dbReference type="InterPro" id="IPR004843">
    <property type="entry name" value="Calcineurin-like_PHP"/>
</dbReference>
<comment type="similarity">
    <text evidence="10">Belongs to the PPP phosphatase family.</text>
</comment>
<keyword evidence="4 10" id="KW-0378">Hydrolase</keyword>
<dbReference type="GO" id="GO:0046872">
    <property type="term" value="F:metal ion binding"/>
    <property type="evidence" value="ECO:0007669"/>
    <property type="project" value="UniProtKB-KW"/>
</dbReference>
<evidence type="ECO:0000256" key="4">
    <source>
        <dbReference type="ARBA" id="ARBA00022801"/>
    </source>
</evidence>
<sequence length="909" mass="99067">MAFDLDACIATLLKKQLLGEALLKEICEKTKEILMRESNVVHISAPVTVVGDIHGQFYDLIEIFRIGGYAPHTNYLFLGDYVDRGLFSVETISLLTCLKLRYPDRVQLIRGNHESRAVTQTYGFYTECQRKYGSANVWTYFTDMFDFLTLSVVIDDQIFCVHGGLSPSVHYIDQIKIIDRFREIPHEGPMADLVWSDPDPDKEEFAISPRGAGYTFGASVVKHFLHRNNMNHILRAHQLCMEGFSVLYDDRLSTVWSAPNYCYRCGNMASILEVFPDGSKHFNTFQAAPENERDGPNQHNLNGGPTANGKHEAVEYFLRSDGARSEERGAQLLLDRAILAATLHSNPDTRLSDLNPESNPPTLACFRSTTTCVIRQHHRSQPSQISGTDLFGQQDPTPEPHPRHQPPFKMFLFDAVVFLIAITLSIGLSVLISQPFNGAIVRLRANYLPKAVSLDNVLEDGAATSASAPRALSSFLLSERRSTAKIGPVVPGVFSMMFRTKRLEGWAGIYKGSIPVAIQIFTLSTLTFIFFSGASASSPGSAYKAGPAGPGQFGFFANLFYMLFVAMAALPLNVITDRTIVHPRVLPIHSPRENLRELLSYTEFTQPWRLYLLPGLLAANVLHVAWIGLATRIVRQLTVPSLGGLPGATPVAPDQDTYSGPNSNMLELSPVGLPIFVLWNVLSVIILSPLECAIIRLSTQRPERQNPLHRAYARVPNGSNATGPSPYSHQATAAAQAQPGGSYKDSDPARKSSDSTSANADKPLPSSPGELPGRPSFAIEDDDDDDADNASPAAKPSANGKAPNSSKAARVLGQTDEPAARSNSAAGGFNPGYTSPSFSGGEPPEPVIALRPIEEQTAEEAAAEFGAPVVTRYTGLVDCLNKMVDEEGIESLGRGAWVTLLAMFAGSFS</sequence>
<name>M9MC03_PSEA3</name>
<dbReference type="InterPro" id="IPR029052">
    <property type="entry name" value="Metallo-depent_PP-like"/>
</dbReference>
<dbReference type="SUPFAM" id="SSF56300">
    <property type="entry name" value="Metallo-dependent phosphatases"/>
    <property type="match status" value="1"/>
</dbReference>
<keyword evidence="5 12" id="KW-1133">Transmembrane helix</keyword>
<evidence type="ECO:0000256" key="12">
    <source>
        <dbReference type="SAM" id="Phobius"/>
    </source>
</evidence>
<evidence type="ECO:0000256" key="10">
    <source>
        <dbReference type="RuleBase" id="RU004273"/>
    </source>
</evidence>
<dbReference type="PROSITE" id="PS50920">
    <property type="entry name" value="SOLCAR"/>
    <property type="match status" value="1"/>
</dbReference>
<dbReference type="CDD" id="cd07415">
    <property type="entry name" value="MPP_PP2A_PP4_PP6"/>
    <property type="match status" value="1"/>
</dbReference>
<dbReference type="STRING" id="1151754.M9MC03"/>
<evidence type="ECO:0000256" key="7">
    <source>
        <dbReference type="ARBA" id="ARBA00023211"/>
    </source>
</evidence>
<dbReference type="PANTHER" id="PTHR45619">
    <property type="entry name" value="SERINE/THREONINE-PROTEIN PHOSPHATASE PP2A-RELATED"/>
    <property type="match status" value="1"/>
</dbReference>
<feature type="region of interest" description="Disordered" evidence="11">
    <location>
        <begin position="714"/>
        <end position="846"/>
    </location>
</feature>
<dbReference type="InterPro" id="IPR047129">
    <property type="entry name" value="PPA2-like"/>
</dbReference>
<feature type="compositionally biased region" description="Acidic residues" evidence="11">
    <location>
        <begin position="779"/>
        <end position="788"/>
    </location>
</feature>
<dbReference type="EMBL" id="DF196768">
    <property type="protein sequence ID" value="GAC71317.1"/>
    <property type="molecule type" value="Genomic_DNA"/>
</dbReference>
<evidence type="ECO:0000256" key="9">
    <source>
        <dbReference type="PROSITE-ProRule" id="PRU00282"/>
    </source>
</evidence>
<dbReference type="GO" id="GO:0016020">
    <property type="term" value="C:membrane"/>
    <property type="evidence" value="ECO:0007669"/>
    <property type="project" value="UniProtKB-SubCell"/>
</dbReference>
<keyword evidence="3" id="KW-0479">Metal-binding</keyword>
<evidence type="ECO:0000256" key="11">
    <source>
        <dbReference type="SAM" id="MobiDB-lite"/>
    </source>
</evidence>
<dbReference type="Pfam" id="PF00149">
    <property type="entry name" value="Metallophos"/>
    <property type="match status" value="1"/>
</dbReference>
<dbReference type="Gene3D" id="1.50.40.10">
    <property type="entry name" value="Mitochondrial carrier domain"/>
    <property type="match status" value="1"/>
</dbReference>
<gene>
    <name evidence="14" type="ORF">PANT_2c00055</name>
</gene>
<feature type="repeat" description="Solcar" evidence="9">
    <location>
        <begin position="455"/>
        <end position="537"/>
    </location>
</feature>
<accession>M9MC03</accession>
<evidence type="ECO:0000256" key="5">
    <source>
        <dbReference type="ARBA" id="ARBA00022989"/>
    </source>
</evidence>
<organism evidence="14 15">
    <name type="scientific">Pseudozyma antarctica (strain T-34)</name>
    <name type="common">Yeast</name>
    <name type="synonym">Candida antarctica</name>
    <dbReference type="NCBI Taxonomy" id="1151754"/>
    <lineage>
        <taxon>Eukaryota</taxon>
        <taxon>Fungi</taxon>
        <taxon>Dikarya</taxon>
        <taxon>Basidiomycota</taxon>
        <taxon>Ustilaginomycotina</taxon>
        <taxon>Ustilaginomycetes</taxon>
        <taxon>Ustilaginales</taxon>
        <taxon>Ustilaginaceae</taxon>
        <taxon>Moesziomyces</taxon>
    </lineage>
</organism>
<evidence type="ECO:0000256" key="1">
    <source>
        <dbReference type="ARBA" id="ARBA00004141"/>
    </source>
</evidence>
<keyword evidence="6 9" id="KW-0472">Membrane</keyword>
<dbReference type="GO" id="GO:0004722">
    <property type="term" value="F:protein serine/threonine phosphatase activity"/>
    <property type="evidence" value="ECO:0007669"/>
    <property type="project" value="UniProtKB-EC"/>
</dbReference>
<dbReference type="SMART" id="SM00156">
    <property type="entry name" value="PP2Ac"/>
    <property type="match status" value="1"/>
</dbReference>
<dbReference type="InterPro" id="IPR006186">
    <property type="entry name" value="Ser/Thr-sp_prot-phosphatase"/>
</dbReference>
<feature type="transmembrane region" description="Helical" evidence="12">
    <location>
        <begin position="410"/>
        <end position="432"/>
    </location>
</feature>
<protein>
    <recommendedName>
        <fullName evidence="10">Serine/threonine-protein phosphatase</fullName>
        <ecNumber evidence="10">3.1.3.16</ecNumber>
    </recommendedName>
</protein>
<feature type="domain" description="Serine/threonine specific protein phosphatases" evidence="13">
    <location>
        <begin position="109"/>
        <end position="114"/>
    </location>
</feature>
<evidence type="ECO:0000313" key="14">
    <source>
        <dbReference type="EMBL" id="GAC71317.1"/>
    </source>
</evidence>
<evidence type="ECO:0000256" key="2">
    <source>
        <dbReference type="ARBA" id="ARBA00022692"/>
    </source>
</evidence>
<proteinExistence type="inferred from homology"/>
<keyword evidence="2 9" id="KW-0812">Transmembrane</keyword>
<feature type="region of interest" description="Disordered" evidence="11">
    <location>
        <begin position="378"/>
        <end position="405"/>
    </location>
</feature>
<dbReference type="PRINTS" id="PR00114">
    <property type="entry name" value="STPHPHTASE"/>
</dbReference>
<keyword evidence="7" id="KW-0464">Manganese</keyword>
<comment type="catalytic activity">
    <reaction evidence="8 10">
        <text>O-phospho-L-threonyl-[protein] + H2O = L-threonyl-[protein] + phosphate</text>
        <dbReference type="Rhea" id="RHEA:47004"/>
        <dbReference type="Rhea" id="RHEA-COMP:11060"/>
        <dbReference type="Rhea" id="RHEA-COMP:11605"/>
        <dbReference type="ChEBI" id="CHEBI:15377"/>
        <dbReference type="ChEBI" id="CHEBI:30013"/>
        <dbReference type="ChEBI" id="CHEBI:43474"/>
        <dbReference type="ChEBI" id="CHEBI:61977"/>
        <dbReference type="EC" id="3.1.3.16"/>
    </reaction>
</comment>
<dbReference type="PROSITE" id="PS00125">
    <property type="entry name" value="SER_THR_PHOSPHATASE"/>
    <property type="match status" value="1"/>
</dbReference>